<dbReference type="PANTHER" id="PTHR47870">
    <property type="entry name" value="CYTOCHROME C-TYPE BIOGENESIS PROTEIN CCMH"/>
    <property type="match status" value="1"/>
</dbReference>
<keyword evidence="6" id="KW-0812">Transmembrane</keyword>
<dbReference type="AlphaFoldDB" id="A0A7W7WSY5"/>
<dbReference type="EMBL" id="JACHJW010000001">
    <property type="protein sequence ID" value="MBB4962539.1"/>
    <property type="molecule type" value="Genomic_DNA"/>
</dbReference>
<feature type="transmembrane region" description="Helical" evidence="6">
    <location>
        <begin position="165"/>
        <end position="183"/>
    </location>
</feature>
<keyword evidence="6" id="KW-0472">Membrane</keyword>
<feature type="transmembrane region" description="Helical" evidence="6">
    <location>
        <begin position="116"/>
        <end position="134"/>
    </location>
</feature>
<gene>
    <name evidence="9" type="ORF">FHR38_006272</name>
</gene>
<sequence>MAGTAGGAAVGDVTLRRVCAVALLVVLLAGAGLATWRSTGGATASDPVRDLAAGLRCPACQGESVADSRSPIAAAMREVVAAQLAEGRSPDEVRAYFAERYGPEVLATPPARGLGLLLWVVPALVLLTVAVAAMRTHRRSERHRSPAPRSDQPAGRLRVRARTTWNVGALSLVGFVGVIAVIAPPGSEPAPPASAVTDPVAAQLTLARSLEQRGEYATAADVYRTALAQRPVDDIRLRLAFTLVRAGQPTPAEEAARQVLAGRPDEPDALLILGLAQRASGRPAAGSTLRRFLTLAPDHPAAPEVRRLLDAR</sequence>
<keyword evidence="4 6" id="KW-0732">Signal</keyword>
<dbReference type="InterPro" id="IPR005616">
    <property type="entry name" value="CcmH/CycL/Ccl2/NrfF_N"/>
</dbReference>
<evidence type="ECO:0000256" key="6">
    <source>
        <dbReference type="RuleBase" id="RU364112"/>
    </source>
</evidence>
<evidence type="ECO:0000313" key="10">
    <source>
        <dbReference type="Proteomes" id="UP000578819"/>
    </source>
</evidence>
<keyword evidence="10" id="KW-1185">Reference proteome</keyword>
<proteinExistence type="inferred from homology"/>
<feature type="compositionally biased region" description="Basic residues" evidence="7">
    <location>
        <begin position="137"/>
        <end position="146"/>
    </location>
</feature>
<feature type="transmembrane region" description="Helical" evidence="6">
    <location>
        <begin position="18"/>
        <end position="36"/>
    </location>
</feature>
<comment type="caution">
    <text evidence="9">The sequence shown here is derived from an EMBL/GenBank/DDBJ whole genome shotgun (WGS) entry which is preliminary data.</text>
</comment>
<evidence type="ECO:0000256" key="2">
    <source>
        <dbReference type="ARBA" id="ARBA00022617"/>
    </source>
</evidence>
<dbReference type="Proteomes" id="UP000578819">
    <property type="component" value="Unassembled WGS sequence"/>
</dbReference>
<dbReference type="InterPro" id="IPR011990">
    <property type="entry name" value="TPR-like_helical_dom_sf"/>
</dbReference>
<evidence type="ECO:0000256" key="7">
    <source>
        <dbReference type="SAM" id="MobiDB-lite"/>
    </source>
</evidence>
<dbReference type="GO" id="GO:0005886">
    <property type="term" value="C:plasma membrane"/>
    <property type="evidence" value="ECO:0007669"/>
    <property type="project" value="TreeGrafter"/>
</dbReference>
<accession>A0A7W7WSY5</accession>
<evidence type="ECO:0000256" key="1">
    <source>
        <dbReference type="ARBA" id="ARBA00010342"/>
    </source>
</evidence>
<evidence type="ECO:0000313" key="9">
    <source>
        <dbReference type="EMBL" id="MBB4962539.1"/>
    </source>
</evidence>
<keyword evidence="6" id="KW-1133">Transmembrane helix</keyword>
<dbReference type="SUPFAM" id="SSF48452">
    <property type="entry name" value="TPR-like"/>
    <property type="match status" value="1"/>
</dbReference>
<evidence type="ECO:0000256" key="4">
    <source>
        <dbReference type="ARBA" id="ARBA00022729"/>
    </source>
</evidence>
<comment type="caution">
    <text evidence="6">Lacks conserved residue(s) required for the propagation of feature annotation.</text>
</comment>
<evidence type="ECO:0000259" key="8">
    <source>
        <dbReference type="Pfam" id="PF03918"/>
    </source>
</evidence>
<evidence type="ECO:0000256" key="3">
    <source>
        <dbReference type="ARBA" id="ARBA00022723"/>
    </source>
</evidence>
<dbReference type="InterPro" id="IPR051263">
    <property type="entry name" value="C-type_cytochrome_biogenesis"/>
</dbReference>
<keyword evidence="5 6" id="KW-0408">Iron</keyword>
<feature type="domain" description="CcmH/CycL/Ccl2/NrfF N-terminal" evidence="8">
    <location>
        <begin position="43"/>
        <end position="152"/>
    </location>
</feature>
<keyword evidence="3 6" id="KW-0479">Metal-binding</keyword>
<dbReference type="RefSeq" id="WP_184538818.1">
    <property type="nucleotide sequence ID" value="NZ_JACHJW010000001.1"/>
</dbReference>
<name>A0A7W7WSY5_9ACTN</name>
<organism evidence="9 10">
    <name type="scientific">Micromonospora polyrhachis</name>
    <dbReference type="NCBI Taxonomy" id="1282883"/>
    <lineage>
        <taxon>Bacteria</taxon>
        <taxon>Bacillati</taxon>
        <taxon>Actinomycetota</taxon>
        <taxon>Actinomycetes</taxon>
        <taxon>Micromonosporales</taxon>
        <taxon>Micromonosporaceae</taxon>
        <taxon>Micromonospora</taxon>
    </lineage>
</organism>
<evidence type="ECO:0000256" key="5">
    <source>
        <dbReference type="ARBA" id="ARBA00023004"/>
    </source>
</evidence>
<dbReference type="Gene3D" id="1.10.8.640">
    <property type="entry name" value="Cytochrome C biogenesis protein"/>
    <property type="match status" value="1"/>
</dbReference>
<keyword evidence="2 6" id="KW-0349">Heme</keyword>
<comment type="similarity">
    <text evidence="1 6">Belongs to the CcmH/CycL/Ccl2/NrfF family.</text>
</comment>
<dbReference type="GO" id="GO:0046872">
    <property type="term" value="F:metal ion binding"/>
    <property type="evidence" value="ECO:0007669"/>
    <property type="project" value="UniProtKB-KW"/>
</dbReference>
<dbReference type="Pfam" id="PF13432">
    <property type="entry name" value="TPR_16"/>
    <property type="match status" value="2"/>
</dbReference>
<dbReference type="Pfam" id="PF03918">
    <property type="entry name" value="CcmH"/>
    <property type="match status" value="1"/>
</dbReference>
<protein>
    <recommendedName>
        <fullName evidence="6">Cytochrome c-type biogenesis protein</fullName>
    </recommendedName>
</protein>
<feature type="region of interest" description="Disordered" evidence="7">
    <location>
        <begin position="137"/>
        <end position="157"/>
    </location>
</feature>
<dbReference type="PANTHER" id="PTHR47870:SF4">
    <property type="entry name" value="CYTOCHROME C-TYPE BIOGENESIS PROTEIN CYCH"/>
    <property type="match status" value="1"/>
</dbReference>
<dbReference type="CDD" id="cd16378">
    <property type="entry name" value="CcmH_N"/>
    <property type="match status" value="1"/>
</dbReference>
<dbReference type="InterPro" id="IPR038297">
    <property type="entry name" value="CcmH/CycL/NrfF/Ccl2_sf"/>
</dbReference>
<comment type="function">
    <text evidence="6">Possible subunit of a heme lyase.</text>
</comment>
<dbReference type="Gene3D" id="1.25.40.10">
    <property type="entry name" value="Tetratricopeptide repeat domain"/>
    <property type="match status" value="1"/>
</dbReference>
<reference evidence="9 10" key="1">
    <citation type="submission" date="2020-08" db="EMBL/GenBank/DDBJ databases">
        <title>Sequencing the genomes of 1000 actinobacteria strains.</title>
        <authorList>
            <person name="Klenk H.-P."/>
        </authorList>
    </citation>
    <scope>NUCLEOTIDE SEQUENCE [LARGE SCALE GENOMIC DNA]</scope>
    <source>
        <strain evidence="9 10">DSM 45886</strain>
    </source>
</reference>